<evidence type="ECO:0000313" key="1">
    <source>
        <dbReference type="EMBL" id="EGY52217.1"/>
    </source>
</evidence>
<dbReference type="InterPro" id="IPR007801">
    <property type="entry name" value="MbnB/TglH/ChrH"/>
</dbReference>
<organism evidence="1 2">
    <name type="scientific">Neisseria shayeganii 871</name>
    <dbReference type="NCBI Taxonomy" id="1032488"/>
    <lineage>
        <taxon>Bacteria</taxon>
        <taxon>Pseudomonadati</taxon>
        <taxon>Pseudomonadota</taxon>
        <taxon>Betaproteobacteria</taxon>
        <taxon>Neisseriales</taxon>
        <taxon>Neisseriaceae</taxon>
        <taxon>Neisseria</taxon>
    </lineage>
</organism>
<dbReference type="PATRIC" id="fig|1032488.3.peg.1479"/>
<dbReference type="RefSeq" id="WP_009119259.1">
    <property type="nucleotide sequence ID" value="NZ_JH164926.1"/>
</dbReference>
<dbReference type="InterPro" id="IPR036237">
    <property type="entry name" value="Xyl_isomerase-like_sf"/>
</dbReference>
<reference evidence="1 2" key="1">
    <citation type="submission" date="2011-05" db="EMBL/GenBank/DDBJ databases">
        <authorList>
            <person name="Muzny D."/>
            <person name="Qin X."/>
            <person name="Deng J."/>
            <person name="Jiang H."/>
            <person name="Liu Y."/>
            <person name="Qu J."/>
            <person name="Song X.-Z."/>
            <person name="Zhang L."/>
            <person name="Thornton R."/>
            <person name="Coyle M."/>
            <person name="Francisco L."/>
            <person name="Jackson L."/>
            <person name="Javaid M."/>
            <person name="Korchina V."/>
            <person name="Kovar C."/>
            <person name="Mata R."/>
            <person name="Mathew T."/>
            <person name="Ngo R."/>
            <person name="Nguyen L."/>
            <person name="Nguyen N."/>
            <person name="Okwuonu G."/>
            <person name="Ongeri F."/>
            <person name="Pham C."/>
            <person name="Simmons D."/>
            <person name="Wilczek-Boney K."/>
            <person name="Hale W."/>
            <person name="Jakkamsetti A."/>
            <person name="Pham P."/>
            <person name="Ruth R."/>
            <person name="San Lucas F."/>
            <person name="Warren J."/>
            <person name="Zhang J."/>
            <person name="Zhao Z."/>
            <person name="Zhou C."/>
            <person name="Zhu D."/>
            <person name="Lee S."/>
            <person name="Bess C."/>
            <person name="Blankenburg K."/>
            <person name="Forbes L."/>
            <person name="Fu Q."/>
            <person name="Gubbala S."/>
            <person name="Hirani K."/>
            <person name="Jayaseelan J.C."/>
            <person name="Lara F."/>
            <person name="Munidasa M."/>
            <person name="Palculict T."/>
            <person name="Patil S."/>
            <person name="Pu L.-L."/>
            <person name="Saada N."/>
            <person name="Tang L."/>
            <person name="Weissenberger G."/>
            <person name="Zhu Y."/>
            <person name="Hemphill L."/>
            <person name="Shang Y."/>
            <person name="Youmans B."/>
            <person name="Ayvaz T."/>
            <person name="Ross M."/>
            <person name="Santibanez J."/>
            <person name="Aqrawi P."/>
            <person name="Gross S."/>
            <person name="Joshi V."/>
            <person name="Fowler G."/>
            <person name="Nazareth L."/>
            <person name="Reid J."/>
            <person name="Worley K."/>
            <person name="Petrosino J."/>
            <person name="Highlander S."/>
            <person name="Gibbs R."/>
        </authorList>
    </citation>
    <scope>NUCLEOTIDE SEQUENCE [LARGE SCALE GENOMIC DNA]</scope>
    <source>
        <strain evidence="1 2">871</strain>
    </source>
</reference>
<dbReference type="PANTHER" id="PTHR42194">
    <property type="entry name" value="UPF0276 PROTEIN HI_1600"/>
    <property type="match status" value="1"/>
</dbReference>
<evidence type="ECO:0000313" key="2">
    <source>
        <dbReference type="Proteomes" id="UP000003019"/>
    </source>
</evidence>
<accession>G4CIY0</accession>
<proteinExistence type="predicted"/>
<dbReference type="Proteomes" id="UP000003019">
    <property type="component" value="Unassembled WGS sequence"/>
</dbReference>
<dbReference type="HOGENOM" id="CLU_064263_0_0_4"/>
<dbReference type="Pfam" id="PF05114">
    <property type="entry name" value="MbnB_TglH_ChrH"/>
    <property type="match status" value="1"/>
</dbReference>
<dbReference type="NCBIfam" id="NF003818">
    <property type="entry name" value="PRK05409.1"/>
    <property type="match status" value="1"/>
</dbReference>
<dbReference type="PANTHER" id="PTHR42194:SF1">
    <property type="entry name" value="UPF0276 PROTEIN HI_1600"/>
    <property type="match status" value="1"/>
</dbReference>
<protein>
    <submittedName>
        <fullName evidence="1">Protein of hypothetical function DUF692</fullName>
    </submittedName>
</protein>
<keyword evidence="2" id="KW-1185">Reference proteome</keyword>
<dbReference type="Gene3D" id="3.20.20.150">
    <property type="entry name" value="Divalent-metal-dependent TIM barrel enzymes"/>
    <property type="match status" value="1"/>
</dbReference>
<dbReference type="AlphaFoldDB" id="G4CIY0"/>
<dbReference type="EMBL" id="AGAY01000057">
    <property type="protein sequence ID" value="EGY52217.1"/>
    <property type="molecule type" value="Genomic_DNA"/>
</dbReference>
<dbReference type="SUPFAM" id="SSF51658">
    <property type="entry name" value="Xylose isomerase-like"/>
    <property type="match status" value="1"/>
</dbReference>
<name>G4CIY0_9NEIS</name>
<sequence length="290" mass="32582">MMHAPTPRPLPAARAGLGYRRSFAEELLGLDPQQCPIAFLEIAPENWARMGGAALRQFDQAAERFPVACHGLSLSLGGRDPLNTALLADIKRLMHRYGMSFFSEHLSYCGHEGQLYDLLPLPFTGEMVRHTAARIRQVQDFLGMQIAVENTSYYVHSDLAEMDEVAFLNAVAAEADCAIHLDINNIFVNQTNHGLLDARDFLDRVDGKRVRYLHIAGHEAEAEDLLIDTHGETVRDQVWDLLDYAYRVLPQVPPTLLERDFNFPPFAELLAEVAHIDALQQPYRSEYAAA</sequence>
<gene>
    <name evidence="1" type="ORF">HMPREF9371_1569</name>
</gene>
<dbReference type="STRING" id="1032488.HMPREF9371_1569"/>
<comment type="caution">
    <text evidence="1">The sequence shown here is derived from an EMBL/GenBank/DDBJ whole genome shotgun (WGS) entry which is preliminary data.</text>
</comment>